<accession>A0AAD5BE37</accession>
<dbReference type="GeneID" id="76151058"/>
<dbReference type="SUPFAM" id="SSF51197">
    <property type="entry name" value="Clavaminate synthase-like"/>
    <property type="match status" value="1"/>
</dbReference>
<name>A0AAD5BE37_9ASCO</name>
<gene>
    <name evidence="1" type="ORF">KGF57_002999</name>
</gene>
<dbReference type="Proteomes" id="UP001204833">
    <property type="component" value="Unassembled WGS sequence"/>
</dbReference>
<dbReference type="PANTHER" id="PTHR40470:SF1">
    <property type="entry name" value="PHYTANOYL-COA DIOXYGENASE FAMILY PROTEIN (AFU_ORTHOLOGUE AFUA_2G15850)"/>
    <property type="match status" value="1"/>
</dbReference>
<evidence type="ECO:0000313" key="2">
    <source>
        <dbReference type="Proteomes" id="UP001204833"/>
    </source>
</evidence>
<dbReference type="Gene3D" id="2.60.120.620">
    <property type="entry name" value="q2cbj1_9rhob like domain"/>
    <property type="match status" value="1"/>
</dbReference>
<evidence type="ECO:0000313" key="1">
    <source>
        <dbReference type="EMBL" id="KAI5957733.1"/>
    </source>
</evidence>
<sequence>MPVPTTLSHKHHDEIEDQGFTVVRNFLTHQEIDRYTKASEDLVDYARAGNWPNVRTRGKQFPPWPKNFSPDIWGISGLLHPDLGELSYPFHDLYANDKILTLVSDILQIEKSEISMELLNMLINPLTDFELDWHRDTIKPDVTPEEEAKELLEYPFAGAQFNLALTNDDCLIAVPGSHKRVRTQEERDKTVDESRRQEFISGQVTVNLKPGDIVFYNNNILHRAAYSSKNKRLTLHGSYGNVEYGKARAKGVLQHGVAEWLPRLQPKNSDLAMLKSKLVDLAREFEGVNMGYALDG</sequence>
<comment type="caution">
    <text evidence="1">The sequence shown here is derived from an EMBL/GenBank/DDBJ whole genome shotgun (WGS) entry which is preliminary data.</text>
</comment>
<dbReference type="RefSeq" id="XP_051608436.1">
    <property type="nucleotide sequence ID" value="XM_051752374.1"/>
</dbReference>
<dbReference type="EMBL" id="JAIHNG010000120">
    <property type="protein sequence ID" value="KAI5957733.1"/>
    <property type="molecule type" value="Genomic_DNA"/>
</dbReference>
<dbReference type="Pfam" id="PF05721">
    <property type="entry name" value="PhyH"/>
    <property type="match status" value="1"/>
</dbReference>
<dbReference type="AlphaFoldDB" id="A0AAD5BE37"/>
<dbReference type="InterPro" id="IPR008775">
    <property type="entry name" value="Phytyl_CoA_dOase-like"/>
</dbReference>
<protein>
    <recommendedName>
        <fullName evidence="3">Phytanoyl-CoA dioxygenase</fullName>
    </recommendedName>
</protein>
<keyword evidence="2" id="KW-1185">Reference proteome</keyword>
<dbReference type="PANTHER" id="PTHR40470">
    <property type="entry name" value="PHYTANOYL-COA DIOXYGENASE FAMILY PROTEIN (AFU_ORTHOLOGUE AFUA_2G15850)"/>
    <property type="match status" value="1"/>
</dbReference>
<reference evidence="1 2" key="1">
    <citation type="journal article" date="2022" name="DNA Res.">
        <title>Genome analysis of five recently described species of the CUG-Ser clade uncovers Candida theae as a new hybrid lineage with pathogenic potential in the Candida parapsilosis species complex.</title>
        <authorList>
            <person name="Mixao V."/>
            <person name="Del Olmo V."/>
            <person name="Hegedusova E."/>
            <person name="Saus E."/>
            <person name="Pryszcz L."/>
            <person name="Cillingova A."/>
            <person name="Nosek J."/>
            <person name="Gabaldon T."/>
        </authorList>
    </citation>
    <scope>NUCLEOTIDE SEQUENCE [LARGE SCALE GENOMIC DNA]</scope>
    <source>
        <strain evidence="1 2">CBS 12239</strain>
    </source>
</reference>
<organism evidence="1 2">
    <name type="scientific">Candida theae</name>
    <dbReference type="NCBI Taxonomy" id="1198502"/>
    <lineage>
        <taxon>Eukaryota</taxon>
        <taxon>Fungi</taxon>
        <taxon>Dikarya</taxon>
        <taxon>Ascomycota</taxon>
        <taxon>Saccharomycotina</taxon>
        <taxon>Pichiomycetes</taxon>
        <taxon>Debaryomycetaceae</taxon>
        <taxon>Candida/Lodderomyces clade</taxon>
        <taxon>Candida</taxon>
    </lineage>
</organism>
<proteinExistence type="predicted"/>
<evidence type="ECO:0008006" key="3">
    <source>
        <dbReference type="Google" id="ProtNLM"/>
    </source>
</evidence>